<evidence type="ECO:0000259" key="11">
    <source>
        <dbReference type="PROSITE" id="PS50885"/>
    </source>
</evidence>
<evidence type="ECO:0000256" key="7">
    <source>
        <dbReference type="PROSITE-ProRule" id="PRU00169"/>
    </source>
</evidence>
<keyword evidence="6 12" id="KW-0418">Kinase</keyword>
<dbReference type="CDD" id="cd06225">
    <property type="entry name" value="HAMP"/>
    <property type="match status" value="1"/>
</dbReference>
<dbReference type="GO" id="GO:0016020">
    <property type="term" value="C:membrane"/>
    <property type="evidence" value="ECO:0007669"/>
    <property type="project" value="UniProtKB-SubCell"/>
</dbReference>
<dbReference type="Pfam" id="PF02518">
    <property type="entry name" value="HATPase_c"/>
    <property type="match status" value="1"/>
</dbReference>
<dbReference type="AlphaFoldDB" id="A0A0B5BD05"/>
<keyword evidence="13" id="KW-1185">Reference proteome</keyword>
<keyword evidence="8" id="KW-0472">Membrane</keyword>
<dbReference type="SUPFAM" id="SSF47384">
    <property type="entry name" value="Homodimeric domain of signal transducing histidine kinase"/>
    <property type="match status" value="1"/>
</dbReference>
<dbReference type="InterPro" id="IPR036890">
    <property type="entry name" value="HATPase_C_sf"/>
</dbReference>
<dbReference type="Gene3D" id="1.10.287.130">
    <property type="match status" value="1"/>
</dbReference>
<reference evidence="12 13" key="1">
    <citation type="journal article" date="2015" name="Genome Announc.">
        <title>Complete Genome of Geobacter pickeringii G13T, a Metal-Reducing Isolate from Sedimentary Kaolin Deposits.</title>
        <authorList>
            <person name="Badalamenti J.P."/>
            <person name="Bond D.R."/>
        </authorList>
    </citation>
    <scope>NUCLEOTIDE SEQUENCE [LARGE SCALE GENOMIC DNA]</scope>
    <source>
        <strain evidence="12 13">G13</strain>
    </source>
</reference>
<feature type="modified residue" description="4-aspartylphosphate" evidence="7">
    <location>
        <position position="587"/>
    </location>
</feature>
<evidence type="ECO:0000256" key="2">
    <source>
        <dbReference type="ARBA" id="ARBA00004370"/>
    </source>
</evidence>
<feature type="domain" description="Histidine kinase" evidence="9">
    <location>
        <begin position="293"/>
        <end position="516"/>
    </location>
</feature>
<feature type="transmembrane region" description="Helical" evidence="8">
    <location>
        <begin position="18"/>
        <end position="38"/>
    </location>
</feature>
<comment type="catalytic activity">
    <reaction evidence="1">
        <text>ATP + protein L-histidine = ADP + protein N-phospho-L-histidine.</text>
        <dbReference type="EC" id="2.7.13.3"/>
    </reaction>
</comment>
<dbReference type="PROSITE" id="PS50109">
    <property type="entry name" value="HIS_KIN"/>
    <property type="match status" value="1"/>
</dbReference>
<dbReference type="InterPro" id="IPR003661">
    <property type="entry name" value="HisK_dim/P_dom"/>
</dbReference>
<dbReference type="Pfam" id="PF00072">
    <property type="entry name" value="Response_reg"/>
    <property type="match status" value="1"/>
</dbReference>
<evidence type="ECO:0000259" key="10">
    <source>
        <dbReference type="PROSITE" id="PS50110"/>
    </source>
</evidence>
<dbReference type="Pfam" id="PF00672">
    <property type="entry name" value="HAMP"/>
    <property type="match status" value="1"/>
</dbReference>
<dbReference type="PRINTS" id="PR00344">
    <property type="entry name" value="BCTRLSENSOR"/>
</dbReference>
<dbReference type="InterPro" id="IPR003594">
    <property type="entry name" value="HATPase_dom"/>
</dbReference>
<dbReference type="PANTHER" id="PTHR43065:SF42">
    <property type="entry name" value="TWO-COMPONENT SENSOR PPRA"/>
    <property type="match status" value="1"/>
</dbReference>
<evidence type="ECO:0000256" key="3">
    <source>
        <dbReference type="ARBA" id="ARBA00012438"/>
    </source>
</evidence>
<dbReference type="Gene3D" id="6.10.340.10">
    <property type="match status" value="1"/>
</dbReference>
<evidence type="ECO:0000259" key="9">
    <source>
        <dbReference type="PROSITE" id="PS50109"/>
    </source>
</evidence>
<dbReference type="InterPro" id="IPR005467">
    <property type="entry name" value="His_kinase_dom"/>
</dbReference>
<dbReference type="SMART" id="SM00448">
    <property type="entry name" value="REC"/>
    <property type="match status" value="1"/>
</dbReference>
<evidence type="ECO:0000313" key="13">
    <source>
        <dbReference type="Proteomes" id="UP000057609"/>
    </source>
</evidence>
<keyword evidence="8" id="KW-1133">Transmembrane helix</keyword>
<gene>
    <name evidence="12" type="ORF">GPICK_05970</name>
</gene>
<dbReference type="CDD" id="cd00082">
    <property type="entry name" value="HisKA"/>
    <property type="match status" value="1"/>
</dbReference>
<dbReference type="EC" id="2.7.13.3" evidence="3"/>
<feature type="domain" description="HAMP" evidence="11">
    <location>
        <begin position="217"/>
        <end position="269"/>
    </location>
</feature>
<dbReference type="PROSITE" id="PS50885">
    <property type="entry name" value="HAMP"/>
    <property type="match status" value="1"/>
</dbReference>
<accession>A0A0B5BD05</accession>
<evidence type="ECO:0000256" key="1">
    <source>
        <dbReference type="ARBA" id="ARBA00000085"/>
    </source>
</evidence>
<dbReference type="OrthoDB" id="9761263at2"/>
<dbReference type="EMBL" id="CP009788">
    <property type="protein sequence ID" value="AJE02969.1"/>
    <property type="molecule type" value="Genomic_DNA"/>
</dbReference>
<keyword evidence="8" id="KW-0812">Transmembrane</keyword>
<dbReference type="Pfam" id="PF00512">
    <property type="entry name" value="HisKA"/>
    <property type="match status" value="1"/>
</dbReference>
<dbReference type="SUPFAM" id="SSF52172">
    <property type="entry name" value="CheY-like"/>
    <property type="match status" value="1"/>
</dbReference>
<evidence type="ECO:0000256" key="5">
    <source>
        <dbReference type="ARBA" id="ARBA00022679"/>
    </source>
</evidence>
<dbReference type="Gene3D" id="3.30.565.10">
    <property type="entry name" value="Histidine kinase-like ATPase, C-terminal domain"/>
    <property type="match status" value="1"/>
</dbReference>
<evidence type="ECO:0000256" key="4">
    <source>
        <dbReference type="ARBA" id="ARBA00022553"/>
    </source>
</evidence>
<dbReference type="Proteomes" id="UP000057609">
    <property type="component" value="Chromosome"/>
</dbReference>
<protein>
    <recommendedName>
        <fullName evidence="3">histidine kinase</fullName>
        <ecNumber evidence="3">2.7.13.3</ecNumber>
    </recommendedName>
</protein>
<feature type="transmembrane region" description="Helical" evidence="8">
    <location>
        <begin position="193"/>
        <end position="216"/>
    </location>
</feature>
<name>A0A0B5BD05_9BACT</name>
<dbReference type="InterPro" id="IPR036097">
    <property type="entry name" value="HisK_dim/P_sf"/>
</dbReference>
<dbReference type="HOGENOM" id="CLU_000445_114_51_7"/>
<feature type="domain" description="Response regulatory" evidence="10">
    <location>
        <begin position="536"/>
        <end position="652"/>
    </location>
</feature>
<dbReference type="SMART" id="SM00387">
    <property type="entry name" value="HATPase_c"/>
    <property type="match status" value="1"/>
</dbReference>
<dbReference type="GO" id="GO:0000155">
    <property type="term" value="F:phosphorelay sensor kinase activity"/>
    <property type="evidence" value="ECO:0007669"/>
    <property type="project" value="InterPro"/>
</dbReference>
<dbReference type="SUPFAM" id="SSF158472">
    <property type="entry name" value="HAMP domain-like"/>
    <property type="match status" value="1"/>
</dbReference>
<comment type="subcellular location">
    <subcellularLocation>
        <location evidence="2">Membrane</location>
    </subcellularLocation>
</comment>
<evidence type="ECO:0000256" key="8">
    <source>
        <dbReference type="SAM" id="Phobius"/>
    </source>
</evidence>
<organism evidence="12 13">
    <name type="scientific">Geobacter pickeringii</name>
    <dbReference type="NCBI Taxonomy" id="345632"/>
    <lineage>
        <taxon>Bacteria</taxon>
        <taxon>Pseudomonadati</taxon>
        <taxon>Thermodesulfobacteriota</taxon>
        <taxon>Desulfuromonadia</taxon>
        <taxon>Geobacterales</taxon>
        <taxon>Geobacteraceae</taxon>
        <taxon>Geobacter</taxon>
    </lineage>
</organism>
<dbReference type="InterPro" id="IPR011006">
    <property type="entry name" value="CheY-like_superfamily"/>
</dbReference>
<dbReference type="SMART" id="SM00388">
    <property type="entry name" value="HisKA"/>
    <property type="match status" value="1"/>
</dbReference>
<evidence type="ECO:0000313" key="12">
    <source>
        <dbReference type="EMBL" id="AJE02969.1"/>
    </source>
</evidence>
<dbReference type="PANTHER" id="PTHR43065">
    <property type="entry name" value="SENSOR HISTIDINE KINASE"/>
    <property type="match status" value="1"/>
</dbReference>
<dbReference type="PROSITE" id="PS50110">
    <property type="entry name" value="RESPONSE_REGULATORY"/>
    <property type="match status" value="1"/>
</dbReference>
<proteinExistence type="predicted"/>
<keyword evidence="4 7" id="KW-0597">Phosphoprotein</keyword>
<sequence length="654" mass="73012">MALFTEFSKKRNTFGLKFFVLFTVFTACVALSFTLLFFHSQRRVLEENMTGEGHLLARLLAHSVRLGVFTENSELLKDPIEGILSHEGVLFVSILSGEGNLLREQPSSSMLNTPERGFPHWSTRFEQIRRSQASPVFEGDTFYEFWSPVASTPQLASTESLYLAGPSHETAKIIGFVRIIVDKEPLRKKLEALLAKSISLALLFLALGTIIIYAIVQRITQPLNRLTEGLQKLERGETFEPLRVESKDEVGRLAAAFNHLVETLRTREAEKECLAEELRHAQKMEAVGTLAGGVAHDFNNILTAIVGFGTLLQRSLKNDNPFRIYVDQILIASDRATTLVKRLLAFGRKQVINPKPANLNDIVKSIEKLLARLISEDIDFRLVLVDEPLICQVDTGQIDQILINLVTNARDAMPGGGSLTITTGSEYLDEDFFSPIEKGKPGRYGVISIADSGMGMDEQTKERIFDPFFTTKEVGKGTGLGLSMAYGIIKQHEGFVAVESFPDEGTTFRVYLPLVQTAATADSPERLHVQRGNRETILVAEDDKAVRKLARHVLERSGYEVIEAVDGTEAVRRFQEYANRIDMVLLDVVMPKKNGQAAYEEMKLANPNLRALYISGYTQDIINRKGVLDEGINFIAKPVKPDELLAKVQEVLRQ</sequence>
<evidence type="ECO:0000256" key="6">
    <source>
        <dbReference type="ARBA" id="ARBA00022777"/>
    </source>
</evidence>
<dbReference type="InterPro" id="IPR001789">
    <property type="entry name" value="Sig_transdc_resp-reg_receiver"/>
</dbReference>
<dbReference type="Gene3D" id="3.40.50.2300">
    <property type="match status" value="1"/>
</dbReference>
<dbReference type="SUPFAM" id="SSF55874">
    <property type="entry name" value="ATPase domain of HSP90 chaperone/DNA topoisomerase II/histidine kinase"/>
    <property type="match status" value="1"/>
</dbReference>
<dbReference type="KEGG" id="gpi:GPICK_05970"/>
<dbReference type="STRING" id="345632.GPICK_05970"/>
<dbReference type="SMART" id="SM00304">
    <property type="entry name" value="HAMP"/>
    <property type="match status" value="1"/>
</dbReference>
<keyword evidence="5" id="KW-0808">Transferase</keyword>
<dbReference type="InterPro" id="IPR003660">
    <property type="entry name" value="HAMP_dom"/>
</dbReference>
<dbReference type="InterPro" id="IPR004358">
    <property type="entry name" value="Sig_transdc_His_kin-like_C"/>
</dbReference>